<dbReference type="KEGG" id="adl:AURDEDRAFT_93052"/>
<keyword evidence="5" id="KW-0949">S-adenosyl-L-methionine</keyword>
<evidence type="ECO:0000259" key="9">
    <source>
        <dbReference type="PROSITE" id="PS50867"/>
    </source>
</evidence>
<dbReference type="FunCoup" id="J0WTF6">
    <property type="interactions" value="29"/>
</dbReference>
<dbReference type="GO" id="GO:0008270">
    <property type="term" value="F:zinc ion binding"/>
    <property type="evidence" value="ECO:0007669"/>
    <property type="project" value="InterPro"/>
</dbReference>
<evidence type="ECO:0000259" key="8">
    <source>
        <dbReference type="PROSITE" id="PS50280"/>
    </source>
</evidence>
<dbReference type="SUPFAM" id="SSF82199">
    <property type="entry name" value="SET domain"/>
    <property type="match status" value="1"/>
</dbReference>
<evidence type="ECO:0000256" key="2">
    <source>
        <dbReference type="ARBA" id="ARBA00022454"/>
    </source>
</evidence>
<keyword evidence="4" id="KW-0808">Transferase</keyword>
<dbReference type="PROSITE" id="PS50280">
    <property type="entry name" value="SET"/>
    <property type="match status" value="1"/>
</dbReference>
<protein>
    <submittedName>
        <fullName evidence="10">SET domain-containing protein</fullName>
    </submittedName>
</protein>
<keyword evidence="6" id="KW-0479">Metal-binding</keyword>
<dbReference type="EMBL" id="JH687886">
    <property type="protein sequence ID" value="EJD35572.1"/>
    <property type="molecule type" value="Genomic_DNA"/>
</dbReference>
<gene>
    <name evidence="10" type="ORF">AURDEDRAFT_93052</name>
</gene>
<sequence length="309" mass="35654">MRQLFEHVMSVNTMHDEPDAPPITVDNKINDDPCPPWEFYYTNKLFYGQNVKRGDSAKLKGCDCVGGCRPDSKTCSCLRRQHRYLRLHGESPPLQFNYDQNGRVIYLDYPIFECNDACGCDESCMNRVVQRGRQFPVEIANTRKKGWGVFAKSDIPAHSFVGVYSGELITDREAHARAALYDLVGRTYLFAIEMWYLKNIFRRRYRERHRPDTIAPDDGEPQLDDEKQSSIFVVDAFHVGNFTRFLNHCCEPNCTLVTVHINEPHLYKPYPCLFTEKDVKAGEELTFSYCGPISEEEVCLFFPCSVLLS</sequence>
<dbReference type="GO" id="GO:0032259">
    <property type="term" value="P:methylation"/>
    <property type="evidence" value="ECO:0007669"/>
    <property type="project" value="UniProtKB-KW"/>
</dbReference>
<evidence type="ECO:0000313" key="10">
    <source>
        <dbReference type="EMBL" id="EJD35572.1"/>
    </source>
</evidence>
<keyword evidence="2" id="KW-0158">Chromosome</keyword>
<organism evidence="10 11">
    <name type="scientific">Auricularia subglabra (strain TFB-10046 / SS5)</name>
    <name type="common">White-rot fungus</name>
    <name type="synonym">Auricularia delicata (strain TFB10046)</name>
    <dbReference type="NCBI Taxonomy" id="717982"/>
    <lineage>
        <taxon>Eukaryota</taxon>
        <taxon>Fungi</taxon>
        <taxon>Dikarya</taxon>
        <taxon>Basidiomycota</taxon>
        <taxon>Agaricomycotina</taxon>
        <taxon>Agaricomycetes</taxon>
        <taxon>Auriculariales</taxon>
        <taxon>Auriculariaceae</taxon>
        <taxon>Auricularia</taxon>
    </lineage>
</organism>
<dbReference type="SMART" id="SM00317">
    <property type="entry name" value="SET"/>
    <property type="match status" value="1"/>
</dbReference>
<dbReference type="GO" id="GO:0005694">
    <property type="term" value="C:chromosome"/>
    <property type="evidence" value="ECO:0007669"/>
    <property type="project" value="UniProtKB-SubCell"/>
</dbReference>
<dbReference type="InterPro" id="IPR046341">
    <property type="entry name" value="SET_dom_sf"/>
</dbReference>
<accession>J0WTF6</accession>
<proteinExistence type="predicted"/>
<dbReference type="GO" id="GO:0005634">
    <property type="term" value="C:nucleus"/>
    <property type="evidence" value="ECO:0007669"/>
    <property type="project" value="InterPro"/>
</dbReference>
<reference evidence="11" key="1">
    <citation type="journal article" date="2012" name="Science">
        <title>The Paleozoic origin of enzymatic lignin decomposition reconstructed from 31 fungal genomes.</title>
        <authorList>
            <person name="Floudas D."/>
            <person name="Binder M."/>
            <person name="Riley R."/>
            <person name="Barry K."/>
            <person name="Blanchette R.A."/>
            <person name="Henrissat B."/>
            <person name="Martinez A.T."/>
            <person name="Otillar R."/>
            <person name="Spatafora J.W."/>
            <person name="Yadav J.S."/>
            <person name="Aerts A."/>
            <person name="Benoit I."/>
            <person name="Boyd A."/>
            <person name="Carlson A."/>
            <person name="Copeland A."/>
            <person name="Coutinho P.M."/>
            <person name="de Vries R.P."/>
            <person name="Ferreira P."/>
            <person name="Findley K."/>
            <person name="Foster B."/>
            <person name="Gaskell J."/>
            <person name="Glotzer D."/>
            <person name="Gorecki P."/>
            <person name="Heitman J."/>
            <person name="Hesse C."/>
            <person name="Hori C."/>
            <person name="Igarashi K."/>
            <person name="Jurgens J.A."/>
            <person name="Kallen N."/>
            <person name="Kersten P."/>
            <person name="Kohler A."/>
            <person name="Kuees U."/>
            <person name="Kumar T.K.A."/>
            <person name="Kuo A."/>
            <person name="LaButti K."/>
            <person name="Larrondo L.F."/>
            <person name="Lindquist E."/>
            <person name="Ling A."/>
            <person name="Lombard V."/>
            <person name="Lucas S."/>
            <person name="Lundell T."/>
            <person name="Martin R."/>
            <person name="McLaughlin D.J."/>
            <person name="Morgenstern I."/>
            <person name="Morin E."/>
            <person name="Murat C."/>
            <person name="Nagy L.G."/>
            <person name="Nolan M."/>
            <person name="Ohm R.A."/>
            <person name="Patyshakuliyeva A."/>
            <person name="Rokas A."/>
            <person name="Ruiz-Duenas F.J."/>
            <person name="Sabat G."/>
            <person name="Salamov A."/>
            <person name="Samejima M."/>
            <person name="Schmutz J."/>
            <person name="Slot J.C."/>
            <person name="St John F."/>
            <person name="Stenlid J."/>
            <person name="Sun H."/>
            <person name="Sun S."/>
            <person name="Syed K."/>
            <person name="Tsang A."/>
            <person name="Wiebenga A."/>
            <person name="Young D."/>
            <person name="Pisabarro A."/>
            <person name="Eastwood D.C."/>
            <person name="Martin F."/>
            <person name="Cullen D."/>
            <person name="Grigoriev I.V."/>
            <person name="Hibbett D.S."/>
        </authorList>
    </citation>
    <scope>NUCLEOTIDE SEQUENCE [LARGE SCALE GENOMIC DNA]</scope>
    <source>
        <strain evidence="11">TFB10046</strain>
    </source>
</reference>
<dbReference type="eggNOG" id="KOG1082">
    <property type="taxonomic scope" value="Eukaryota"/>
</dbReference>
<dbReference type="OrthoDB" id="308383at2759"/>
<dbReference type="Pfam" id="PF00856">
    <property type="entry name" value="SET"/>
    <property type="match status" value="1"/>
</dbReference>
<dbReference type="PANTHER" id="PTHR46223">
    <property type="entry name" value="HISTONE-LYSINE N-METHYLTRANSFERASE SUV39H"/>
    <property type="match status" value="1"/>
</dbReference>
<feature type="domain" description="Pre-SET" evidence="9">
    <location>
        <begin position="60"/>
        <end position="132"/>
    </location>
</feature>
<evidence type="ECO:0000313" key="11">
    <source>
        <dbReference type="Proteomes" id="UP000006514"/>
    </source>
</evidence>
<dbReference type="GO" id="GO:0042054">
    <property type="term" value="F:histone methyltransferase activity"/>
    <property type="evidence" value="ECO:0007669"/>
    <property type="project" value="InterPro"/>
</dbReference>
<dbReference type="OMA" id="VHINEPH"/>
<keyword evidence="11" id="KW-1185">Reference proteome</keyword>
<dbReference type="InterPro" id="IPR001214">
    <property type="entry name" value="SET_dom"/>
</dbReference>
<dbReference type="InterPro" id="IPR050973">
    <property type="entry name" value="H3K9_Histone-Lys_N-MTase"/>
</dbReference>
<dbReference type="Gene3D" id="2.170.270.10">
    <property type="entry name" value="SET domain"/>
    <property type="match status" value="1"/>
</dbReference>
<evidence type="ECO:0000256" key="1">
    <source>
        <dbReference type="ARBA" id="ARBA00004286"/>
    </source>
</evidence>
<evidence type="ECO:0000256" key="4">
    <source>
        <dbReference type="ARBA" id="ARBA00022679"/>
    </source>
</evidence>
<dbReference type="AlphaFoldDB" id="J0WTF6"/>
<keyword evidence="3" id="KW-0489">Methyltransferase</keyword>
<evidence type="ECO:0000256" key="5">
    <source>
        <dbReference type="ARBA" id="ARBA00022691"/>
    </source>
</evidence>
<dbReference type="Pfam" id="PF05033">
    <property type="entry name" value="Pre-SET"/>
    <property type="match status" value="1"/>
</dbReference>
<dbReference type="PANTHER" id="PTHR46223:SF3">
    <property type="entry name" value="HISTONE-LYSINE N-METHYLTRANSFERASE SET-23"/>
    <property type="match status" value="1"/>
</dbReference>
<dbReference type="InterPro" id="IPR007728">
    <property type="entry name" value="Pre-SET_dom"/>
</dbReference>
<dbReference type="Proteomes" id="UP000006514">
    <property type="component" value="Unassembled WGS sequence"/>
</dbReference>
<evidence type="ECO:0000256" key="7">
    <source>
        <dbReference type="ARBA" id="ARBA00022833"/>
    </source>
</evidence>
<feature type="domain" description="SET" evidence="8">
    <location>
        <begin position="135"/>
        <end position="290"/>
    </location>
</feature>
<evidence type="ECO:0000256" key="3">
    <source>
        <dbReference type="ARBA" id="ARBA00022603"/>
    </source>
</evidence>
<name>J0WTF6_AURST</name>
<dbReference type="PROSITE" id="PS50867">
    <property type="entry name" value="PRE_SET"/>
    <property type="match status" value="1"/>
</dbReference>
<dbReference type="SMART" id="SM00468">
    <property type="entry name" value="PreSET"/>
    <property type="match status" value="1"/>
</dbReference>
<evidence type="ECO:0000256" key="6">
    <source>
        <dbReference type="ARBA" id="ARBA00022723"/>
    </source>
</evidence>
<keyword evidence="7" id="KW-0862">Zinc</keyword>
<comment type="subcellular location">
    <subcellularLocation>
        <location evidence="1">Chromosome</location>
    </subcellularLocation>
</comment>
<dbReference type="InParanoid" id="J0WTF6"/>